<name>A0A918C4Y7_9DEIO</name>
<reference evidence="1" key="1">
    <citation type="journal article" date="2014" name="Int. J. Syst. Evol. Microbiol.">
        <title>Complete genome sequence of Corynebacterium casei LMG S-19264T (=DSM 44701T), isolated from a smear-ripened cheese.</title>
        <authorList>
            <consortium name="US DOE Joint Genome Institute (JGI-PGF)"/>
            <person name="Walter F."/>
            <person name="Albersmeier A."/>
            <person name="Kalinowski J."/>
            <person name="Ruckert C."/>
        </authorList>
    </citation>
    <scope>NUCLEOTIDE SEQUENCE</scope>
    <source>
        <strain evidence="1">JCM 31311</strain>
    </source>
</reference>
<reference evidence="1" key="2">
    <citation type="submission" date="2020-09" db="EMBL/GenBank/DDBJ databases">
        <authorList>
            <person name="Sun Q."/>
            <person name="Ohkuma M."/>
        </authorList>
    </citation>
    <scope>NUCLEOTIDE SEQUENCE</scope>
    <source>
        <strain evidence="1">JCM 31311</strain>
    </source>
</reference>
<dbReference type="Proteomes" id="UP000603865">
    <property type="component" value="Unassembled WGS sequence"/>
</dbReference>
<accession>A0A918C4Y7</accession>
<protein>
    <recommendedName>
        <fullName evidence="3">CHRD domain-containing protein</fullName>
    </recommendedName>
</protein>
<gene>
    <name evidence="1" type="ORF">GCM10008957_17570</name>
</gene>
<dbReference type="EMBL" id="BMQL01000007">
    <property type="protein sequence ID" value="GGR05148.1"/>
    <property type="molecule type" value="Genomic_DNA"/>
</dbReference>
<evidence type="ECO:0000313" key="1">
    <source>
        <dbReference type="EMBL" id="GGR05148.1"/>
    </source>
</evidence>
<proteinExistence type="predicted"/>
<keyword evidence="2" id="KW-1185">Reference proteome</keyword>
<evidence type="ECO:0008006" key="3">
    <source>
        <dbReference type="Google" id="ProtNLM"/>
    </source>
</evidence>
<evidence type="ECO:0000313" key="2">
    <source>
        <dbReference type="Proteomes" id="UP000603865"/>
    </source>
</evidence>
<comment type="caution">
    <text evidence="1">The sequence shown here is derived from an EMBL/GenBank/DDBJ whole genome shotgun (WGS) entry which is preliminary data.</text>
</comment>
<dbReference type="AlphaFoldDB" id="A0A918C4Y7"/>
<organism evidence="1 2">
    <name type="scientific">Deinococcus ruber</name>
    <dbReference type="NCBI Taxonomy" id="1848197"/>
    <lineage>
        <taxon>Bacteria</taxon>
        <taxon>Thermotogati</taxon>
        <taxon>Deinococcota</taxon>
        <taxon>Deinococci</taxon>
        <taxon>Deinococcales</taxon>
        <taxon>Deinococcaceae</taxon>
        <taxon>Deinococcus</taxon>
    </lineage>
</organism>
<sequence>MWRTGGSFHSGVPGRSIQTAMNSLLLKRALLPLLVCALAACNQANVTGSARTYALTNLLPSDTAYSGAGGTATITPLSTGDTGTVLLASKLKPSTLYGVSYHASGTDVSGGVCTSNGQTLGSVLAATSDASGSLTFKALTTTLSGSTYLAVQEVVTNTDGTQTLGSLPLCADLTGTPIKK</sequence>